<dbReference type="SUPFAM" id="SSF52467">
    <property type="entry name" value="DHS-like NAD/FAD-binding domain"/>
    <property type="match status" value="1"/>
</dbReference>
<dbReference type="Proteomes" id="UP000010408">
    <property type="component" value="Unassembled WGS sequence"/>
</dbReference>
<dbReference type="GO" id="GO:0036055">
    <property type="term" value="F:protein-succinyllysine desuccinylase activity"/>
    <property type="evidence" value="ECO:0007669"/>
    <property type="project" value="UniProtKB-UniRule"/>
</dbReference>
<feature type="active site" description="Proton acceptor" evidence="3">
    <location>
        <position position="109"/>
    </location>
</feature>
<comment type="subcellular location">
    <subcellularLocation>
        <location evidence="3">Cytoplasm</location>
    </subcellularLocation>
</comment>
<dbReference type="Gene3D" id="3.40.50.1220">
    <property type="entry name" value="TPP-binding domain"/>
    <property type="match status" value="1"/>
</dbReference>
<reference evidence="6 7" key="1">
    <citation type="submission" date="2012-05" db="EMBL/GenBank/DDBJ databases">
        <authorList>
            <person name="Weinstock G."/>
            <person name="Sodergren E."/>
            <person name="Lobos E.A."/>
            <person name="Fulton L."/>
            <person name="Fulton R."/>
            <person name="Courtney L."/>
            <person name="Fronick C."/>
            <person name="O'Laughlin M."/>
            <person name="Godfrey J."/>
            <person name="Wilson R.M."/>
            <person name="Miner T."/>
            <person name="Farmer C."/>
            <person name="Delehaunty K."/>
            <person name="Cordes M."/>
            <person name="Minx P."/>
            <person name="Tomlinson C."/>
            <person name="Chen J."/>
            <person name="Wollam A."/>
            <person name="Pepin K.H."/>
            <person name="Bhonagiri V."/>
            <person name="Zhang X."/>
            <person name="Suruliraj S."/>
            <person name="Warren W."/>
            <person name="Mitreva M."/>
            <person name="Mardis E.R."/>
            <person name="Wilson R.K."/>
        </authorList>
    </citation>
    <scope>NUCLEOTIDE SEQUENCE [LARGE SCALE GENOMIC DNA]</scope>
    <source>
        <strain evidence="6 7">F0037</strain>
    </source>
</reference>
<evidence type="ECO:0000256" key="3">
    <source>
        <dbReference type="HAMAP-Rule" id="MF_01121"/>
    </source>
</evidence>
<dbReference type="HAMAP" id="MF_01121">
    <property type="entry name" value="Sirtuin_ClassIII"/>
    <property type="match status" value="1"/>
</dbReference>
<feature type="binding site" evidence="3">
    <location>
        <begin position="177"/>
        <end position="179"/>
    </location>
    <ligand>
        <name>NAD(+)</name>
        <dbReference type="ChEBI" id="CHEBI:57540"/>
    </ligand>
</feature>
<dbReference type="HOGENOM" id="CLU_023643_3_1_10"/>
<dbReference type="STRING" id="1127696.HMPREF9134_01559"/>
<dbReference type="InterPro" id="IPR026590">
    <property type="entry name" value="Ssirtuin_cat_dom"/>
</dbReference>
<feature type="binding site" evidence="3">
    <location>
        <begin position="14"/>
        <end position="33"/>
    </location>
    <ligand>
        <name>NAD(+)</name>
        <dbReference type="ChEBI" id="CHEBI:57540"/>
    </ligand>
</feature>
<evidence type="ECO:0000313" key="6">
    <source>
        <dbReference type="EMBL" id="EKY00228.1"/>
    </source>
</evidence>
<feature type="domain" description="Deacetylase sirtuin-type" evidence="5">
    <location>
        <begin position="1"/>
        <end position="235"/>
    </location>
</feature>
<organism evidence="6 7">
    <name type="scientific">Porphyromonas catoniae F0037</name>
    <dbReference type="NCBI Taxonomy" id="1127696"/>
    <lineage>
        <taxon>Bacteria</taxon>
        <taxon>Pseudomonadati</taxon>
        <taxon>Bacteroidota</taxon>
        <taxon>Bacteroidia</taxon>
        <taxon>Bacteroidales</taxon>
        <taxon>Porphyromonadaceae</taxon>
        <taxon>Porphyromonas</taxon>
    </lineage>
</organism>
<evidence type="ECO:0000259" key="5">
    <source>
        <dbReference type="PROSITE" id="PS50305"/>
    </source>
</evidence>
<sequence>MQESSMLHLVVLTGAGMSAESGLSTFRDSDGLWAGCSPQEVASVEGWASDPQRVLDFYAERRREFDGAQPNEGHRLLASLEDRYRVTIITQNVDDLHERAGSSEVIHLHGELMKNRSVRDPYTTYPVTPDTSALHVGDMAPDGSQLRPFIVWFGEEVPNMIPAIEATEGADLFVVIGTSLEVYPAAALLGYTRRDCPVFLIDPKPVHSTYRPDLIQIQKGASEGVRELCHRLRQAEE</sequence>
<dbReference type="GO" id="GO:0005737">
    <property type="term" value="C:cytoplasm"/>
    <property type="evidence" value="ECO:0007669"/>
    <property type="project" value="UniProtKB-SubCell"/>
</dbReference>
<proteinExistence type="inferred from homology"/>
<dbReference type="GO" id="GO:0070403">
    <property type="term" value="F:NAD+ binding"/>
    <property type="evidence" value="ECO:0007669"/>
    <property type="project" value="UniProtKB-UniRule"/>
</dbReference>
<dbReference type="EMBL" id="AMEQ01000040">
    <property type="protein sequence ID" value="EKY00228.1"/>
    <property type="molecule type" value="Genomic_DNA"/>
</dbReference>
<keyword evidence="1" id="KW-0808">Transferase</keyword>
<dbReference type="Gene3D" id="3.30.1600.10">
    <property type="entry name" value="SIR2/SIRT2 'Small Domain"/>
    <property type="match status" value="1"/>
</dbReference>
<evidence type="ECO:0000256" key="4">
    <source>
        <dbReference type="PROSITE-ProRule" id="PRU00236"/>
    </source>
</evidence>
<feature type="binding site" evidence="3">
    <location>
        <begin position="91"/>
        <end position="94"/>
    </location>
    <ligand>
        <name>NAD(+)</name>
        <dbReference type="ChEBI" id="CHEBI:57540"/>
    </ligand>
</feature>
<keyword evidence="2 3" id="KW-0520">NAD</keyword>
<comment type="domain">
    <text evidence="3">2 residues (Tyr-58 and Arg-61) present in a large hydrophobic pocket are probably involved in substrate specificity. They are important for desuccinylation activity, but dispensable for deacetylation activity.</text>
</comment>
<dbReference type="InterPro" id="IPR050134">
    <property type="entry name" value="NAD-dep_sirtuin_deacylases"/>
</dbReference>
<dbReference type="Pfam" id="PF02146">
    <property type="entry name" value="SIR2"/>
    <property type="match status" value="1"/>
</dbReference>
<dbReference type="InterPro" id="IPR026591">
    <property type="entry name" value="Sirtuin_cat_small_dom_sf"/>
</dbReference>
<dbReference type="PANTHER" id="PTHR11085">
    <property type="entry name" value="NAD-DEPENDENT PROTEIN DEACYLASE SIRTUIN-5, MITOCHONDRIAL-RELATED"/>
    <property type="match status" value="1"/>
</dbReference>
<feature type="binding site" evidence="3">
    <location>
        <position position="61"/>
    </location>
    <ligand>
        <name>substrate</name>
    </ligand>
</feature>
<evidence type="ECO:0000313" key="7">
    <source>
        <dbReference type="Proteomes" id="UP000010408"/>
    </source>
</evidence>
<protein>
    <recommendedName>
        <fullName evidence="3">NAD-dependent protein deacylase</fullName>
        <ecNumber evidence="3">2.3.1.286</ecNumber>
    </recommendedName>
    <alternativeName>
        <fullName evidence="3">Regulatory protein SIR2 homolog</fullName>
    </alternativeName>
</protein>
<dbReference type="InterPro" id="IPR029035">
    <property type="entry name" value="DHS-like_NAD/FAD-binding_dom"/>
</dbReference>
<dbReference type="PROSITE" id="PS50305">
    <property type="entry name" value="SIRTUIN"/>
    <property type="match status" value="1"/>
</dbReference>
<dbReference type="PATRIC" id="fig|1127696.3.peg.1407"/>
<keyword evidence="3" id="KW-0963">Cytoplasm</keyword>
<evidence type="ECO:0000256" key="1">
    <source>
        <dbReference type="ARBA" id="ARBA00022679"/>
    </source>
</evidence>
<dbReference type="GO" id="GO:0017136">
    <property type="term" value="F:histone deacetylase activity, NAD-dependent"/>
    <property type="evidence" value="ECO:0007669"/>
    <property type="project" value="TreeGrafter"/>
</dbReference>
<dbReference type="InterPro" id="IPR003000">
    <property type="entry name" value="Sirtuin"/>
</dbReference>
<comment type="function">
    <text evidence="3">NAD-dependent lysine deacetylase and desuccinylase that specifically removes acetyl and succinyl groups on target proteins. Modulates the activities of several proteins which are inactive in their acylated form.</text>
</comment>
<feature type="binding site" evidence="3">
    <location>
        <position position="221"/>
    </location>
    <ligand>
        <name>NAD(+)</name>
        <dbReference type="ChEBI" id="CHEBI:57540"/>
    </ligand>
</feature>
<dbReference type="EC" id="2.3.1.286" evidence="3"/>
<name>L1NA27_9PORP</name>
<dbReference type="GO" id="GO:0036054">
    <property type="term" value="F:protein-malonyllysine demalonylase activity"/>
    <property type="evidence" value="ECO:0007669"/>
    <property type="project" value="InterPro"/>
</dbReference>
<dbReference type="AlphaFoldDB" id="L1NA27"/>
<dbReference type="InterPro" id="IPR027546">
    <property type="entry name" value="Sirtuin_class_III"/>
</dbReference>
<evidence type="ECO:0000256" key="2">
    <source>
        <dbReference type="ARBA" id="ARBA00023027"/>
    </source>
</evidence>
<comment type="similarity">
    <text evidence="3">Belongs to the sirtuin family. Class III subfamily.</text>
</comment>
<dbReference type="eggNOG" id="COG0846">
    <property type="taxonomic scope" value="Bacteria"/>
</dbReference>
<accession>L1NA27</accession>
<gene>
    <name evidence="3" type="primary">cobB</name>
    <name evidence="6" type="ORF">HMPREF9134_01559</name>
</gene>
<comment type="catalytic activity">
    <reaction evidence="3">
        <text>N(6)-acetyl-L-lysyl-[protein] + NAD(+) + H2O = 2''-O-acetyl-ADP-D-ribose + nicotinamide + L-lysyl-[protein]</text>
        <dbReference type="Rhea" id="RHEA:43636"/>
        <dbReference type="Rhea" id="RHEA-COMP:9752"/>
        <dbReference type="Rhea" id="RHEA-COMP:10731"/>
        <dbReference type="ChEBI" id="CHEBI:15377"/>
        <dbReference type="ChEBI" id="CHEBI:17154"/>
        <dbReference type="ChEBI" id="CHEBI:29969"/>
        <dbReference type="ChEBI" id="CHEBI:57540"/>
        <dbReference type="ChEBI" id="CHEBI:61930"/>
        <dbReference type="ChEBI" id="CHEBI:83767"/>
        <dbReference type="EC" id="2.3.1.286"/>
    </reaction>
</comment>
<comment type="caution">
    <text evidence="3 4">Lacks conserved residue(s) required for the propagation of feature annotation.</text>
</comment>
<comment type="caution">
    <text evidence="6">The sequence shown here is derived from an EMBL/GenBank/DDBJ whole genome shotgun (WGS) entry which is preliminary data.</text>
</comment>
<comment type="catalytic activity">
    <reaction evidence="3">
        <text>N(6)-succinyl-L-lysyl-[protein] + NAD(+) + H2O = 2''-O-succinyl-ADP-D-ribose + nicotinamide + L-lysyl-[protein]</text>
        <dbReference type="Rhea" id="RHEA:47668"/>
        <dbReference type="Rhea" id="RHEA-COMP:9752"/>
        <dbReference type="Rhea" id="RHEA-COMP:11877"/>
        <dbReference type="ChEBI" id="CHEBI:15377"/>
        <dbReference type="ChEBI" id="CHEBI:17154"/>
        <dbReference type="ChEBI" id="CHEBI:29969"/>
        <dbReference type="ChEBI" id="CHEBI:57540"/>
        <dbReference type="ChEBI" id="CHEBI:87830"/>
        <dbReference type="ChEBI" id="CHEBI:87832"/>
    </reaction>
</comment>
<feature type="binding site" evidence="3">
    <location>
        <position position="58"/>
    </location>
    <ligand>
        <name>substrate</name>
    </ligand>
</feature>
<dbReference type="PANTHER" id="PTHR11085:SF4">
    <property type="entry name" value="NAD-DEPENDENT PROTEIN DEACYLASE"/>
    <property type="match status" value="1"/>
</dbReference>